<dbReference type="CDD" id="cd02947">
    <property type="entry name" value="TRX_family"/>
    <property type="match status" value="1"/>
</dbReference>
<accession>A0A6P8Q5R3</accession>
<sequence length="86" mass="9735">MVKHIETLDEFNQIMKDAGDKLVVIDFTATWCGPCRNIAPFFEEVAAFCDIKCMPTFLFYKNNTKVHEFSGANKDTLAAKVNELKA</sequence>
<feature type="domain" description="Thioredoxin" evidence="3">
    <location>
        <begin position="6"/>
        <end position="46"/>
    </location>
</feature>
<evidence type="ECO:0000256" key="1">
    <source>
        <dbReference type="ARBA" id="ARBA00023157"/>
    </source>
</evidence>
<dbReference type="PANTHER" id="PTHR46115">
    <property type="entry name" value="THIOREDOXIN-LIKE PROTEIN 1"/>
    <property type="match status" value="1"/>
</dbReference>
<proteinExistence type="predicted"/>
<evidence type="ECO:0000313" key="5">
    <source>
        <dbReference type="RefSeq" id="XP_033782421.1"/>
    </source>
</evidence>
<organism evidence="4 5">
    <name type="scientific">Geotrypetes seraphini</name>
    <name type="common">Gaboon caecilian</name>
    <name type="synonym">Caecilia seraphini</name>
    <dbReference type="NCBI Taxonomy" id="260995"/>
    <lineage>
        <taxon>Eukaryota</taxon>
        <taxon>Metazoa</taxon>
        <taxon>Chordata</taxon>
        <taxon>Craniata</taxon>
        <taxon>Vertebrata</taxon>
        <taxon>Euteleostomi</taxon>
        <taxon>Amphibia</taxon>
        <taxon>Gymnophiona</taxon>
        <taxon>Geotrypetes</taxon>
    </lineage>
</organism>
<evidence type="ECO:0000313" key="4">
    <source>
        <dbReference type="Proteomes" id="UP000515159"/>
    </source>
</evidence>
<dbReference type="Gene3D" id="3.40.30.10">
    <property type="entry name" value="Glutaredoxin"/>
    <property type="match status" value="2"/>
</dbReference>
<dbReference type="Proteomes" id="UP000515159">
    <property type="component" value="Chromosome 1"/>
</dbReference>
<dbReference type="GeneID" id="117351338"/>
<evidence type="ECO:0000256" key="2">
    <source>
        <dbReference type="ARBA" id="ARBA00023284"/>
    </source>
</evidence>
<dbReference type="SUPFAM" id="SSF52833">
    <property type="entry name" value="Thioredoxin-like"/>
    <property type="match status" value="1"/>
</dbReference>
<name>A0A6P8Q5R3_GEOSA</name>
<dbReference type="PROSITE" id="PS00194">
    <property type="entry name" value="THIOREDOXIN_1"/>
    <property type="match status" value="1"/>
</dbReference>
<keyword evidence="1" id="KW-1015">Disulfide bond</keyword>
<dbReference type="Pfam" id="PF00085">
    <property type="entry name" value="Thioredoxin"/>
    <property type="match status" value="1"/>
</dbReference>
<keyword evidence="2" id="KW-0676">Redox-active center</keyword>
<reference evidence="5" key="1">
    <citation type="submission" date="2025-08" db="UniProtKB">
        <authorList>
            <consortium name="RefSeq"/>
        </authorList>
    </citation>
    <scope>IDENTIFICATION</scope>
</reference>
<keyword evidence="4" id="KW-1185">Reference proteome</keyword>
<evidence type="ECO:0000259" key="3">
    <source>
        <dbReference type="Pfam" id="PF00085"/>
    </source>
</evidence>
<dbReference type="AlphaFoldDB" id="A0A6P8Q5R3"/>
<gene>
    <name evidence="5" type="primary">LOC117351338</name>
</gene>
<dbReference type="InterPro" id="IPR013766">
    <property type="entry name" value="Thioredoxin_domain"/>
</dbReference>
<protein>
    <submittedName>
        <fullName evidence="5">Thioredoxin-like isoform X2</fullName>
    </submittedName>
</protein>
<dbReference type="InterPro" id="IPR017937">
    <property type="entry name" value="Thioredoxin_CS"/>
</dbReference>
<dbReference type="RefSeq" id="XP_033782421.1">
    <property type="nucleotide sequence ID" value="XM_033926530.1"/>
</dbReference>
<dbReference type="InterPro" id="IPR036249">
    <property type="entry name" value="Thioredoxin-like_sf"/>
</dbReference>